<dbReference type="SMART" id="SM00478">
    <property type="entry name" value="ENDO3c"/>
    <property type="match status" value="1"/>
</dbReference>
<keyword evidence="13" id="KW-0539">Nucleus</keyword>
<dbReference type="GO" id="GO:0000703">
    <property type="term" value="F:oxidized pyrimidine nucleobase lesion DNA N-glycosylase activity"/>
    <property type="evidence" value="ECO:0007669"/>
    <property type="project" value="UniProtKB-UniRule"/>
</dbReference>
<evidence type="ECO:0000259" key="15">
    <source>
        <dbReference type="SMART" id="SM00478"/>
    </source>
</evidence>
<keyword evidence="8" id="KW-0408">Iron</keyword>
<gene>
    <name evidence="13" type="primary">NTH1</name>
    <name evidence="16" type="ORF">DCHRY22_LOCUS15396</name>
</gene>
<keyword evidence="9" id="KW-0411">Iron-sulfur</keyword>
<reference evidence="16" key="1">
    <citation type="submission" date="2021-09" db="EMBL/GenBank/DDBJ databases">
        <authorList>
            <person name="Martin H S."/>
        </authorList>
    </citation>
    <scope>NUCLEOTIDE SEQUENCE</scope>
</reference>
<dbReference type="GO" id="GO:0006285">
    <property type="term" value="P:base-excision repair, AP site formation"/>
    <property type="evidence" value="ECO:0007669"/>
    <property type="project" value="UniProtKB-UniRule"/>
</dbReference>
<dbReference type="GO" id="GO:0046872">
    <property type="term" value="F:metal ion binding"/>
    <property type="evidence" value="ECO:0007669"/>
    <property type="project" value="UniProtKB-KW"/>
</dbReference>
<dbReference type="EC" id="4.2.99.18" evidence="13"/>
<dbReference type="InterPro" id="IPR023170">
    <property type="entry name" value="HhH_base_excis_C"/>
</dbReference>
<dbReference type="GO" id="GO:0003677">
    <property type="term" value="F:DNA binding"/>
    <property type="evidence" value="ECO:0007669"/>
    <property type="project" value="UniProtKB-UniRule"/>
</dbReference>
<dbReference type="AlphaFoldDB" id="A0A8J2WB24"/>
<comment type="caution">
    <text evidence="13">Lacks conserved residue(s) required for the propagation of feature annotation.</text>
</comment>
<dbReference type="InterPro" id="IPR030841">
    <property type="entry name" value="NTH1"/>
</dbReference>
<dbReference type="GO" id="GO:0051539">
    <property type="term" value="F:4 iron, 4 sulfur cluster binding"/>
    <property type="evidence" value="ECO:0007669"/>
    <property type="project" value="UniProtKB-KW"/>
</dbReference>
<evidence type="ECO:0000256" key="8">
    <source>
        <dbReference type="ARBA" id="ARBA00023004"/>
    </source>
</evidence>
<comment type="subcellular location">
    <subcellularLocation>
        <location evidence="13">Nucleus</location>
    </subcellularLocation>
    <subcellularLocation>
        <location evidence="13">Mitochondrion</location>
    </subcellularLocation>
</comment>
<keyword evidence="13" id="KW-0496">Mitochondrion</keyword>
<keyword evidence="5 13" id="KW-0227">DNA damage</keyword>
<evidence type="ECO:0000256" key="3">
    <source>
        <dbReference type="ARBA" id="ARBA00022485"/>
    </source>
</evidence>
<keyword evidence="11 13" id="KW-0456">Lyase</keyword>
<dbReference type="FunFam" id="1.10.340.30:FF:000005">
    <property type="entry name" value="Endonuclease III-like protein 1"/>
    <property type="match status" value="1"/>
</dbReference>
<comment type="similarity">
    <text evidence="2 13">Belongs to the Nth/MutY family.</text>
</comment>
<evidence type="ECO:0000256" key="9">
    <source>
        <dbReference type="ARBA" id="ARBA00023014"/>
    </source>
</evidence>
<evidence type="ECO:0000256" key="11">
    <source>
        <dbReference type="ARBA" id="ARBA00023239"/>
    </source>
</evidence>
<dbReference type="HAMAP" id="MF_03183">
    <property type="entry name" value="Endonuclease_III_Nth"/>
    <property type="match status" value="1"/>
</dbReference>
<evidence type="ECO:0000256" key="4">
    <source>
        <dbReference type="ARBA" id="ARBA00022723"/>
    </source>
</evidence>
<evidence type="ECO:0000256" key="5">
    <source>
        <dbReference type="ARBA" id="ARBA00022763"/>
    </source>
</evidence>
<dbReference type="Pfam" id="PF00730">
    <property type="entry name" value="HhH-GPD"/>
    <property type="match status" value="1"/>
</dbReference>
<evidence type="ECO:0000256" key="6">
    <source>
        <dbReference type="ARBA" id="ARBA00022801"/>
    </source>
</evidence>
<keyword evidence="6 13" id="KW-0378">Hydrolase</keyword>
<dbReference type="InterPro" id="IPR000445">
    <property type="entry name" value="HhH_motif"/>
</dbReference>
<dbReference type="Pfam" id="PF00633">
    <property type="entry name" value="HHH"/>
    <property type="match status" value="1"/>
</dbReference>
<dbReference type="GO" id="GO:0140078">
    <property type="term" value="F:class I DNA-(apurinic or apyrimidinic site) endonuclease activity"/>
    <property type="evidence" value="ECO:0007669"/>
    <property type="project" value="UniProtKB-EC"/>
</dbReference>
<keyword evidence="7" id="KW-0809">Transit peptide</keyword>
<dbReference type="InterPro" id="IPR011257">
    <property type="entry name" value="DNA_glycosylase"/>
</dbReference>
<evidence type="ECO:0000256" key="10">
    <source>
        <dbReference type="ARBA" id="ARBA00023204"/>
    </source>
</evidence>
<dbReference type="InterPro" id="IPR003651">
    <property type="entry name" value="Endonuclease3_FeS-loop_motif"/>
</dbReference>
<keyword evidence="12 13" id="KW-0326">Glycosidase</keyword>
<dbReference type="PANTHER" id="PTHR43286">
    <property type="entry name" value="ENDONUCLEASE III-LIKE PROTEIN 1"/>
    <property type="match status" value="1"/>
</dbReference>
<evidence type="ECO:0000256" key="7">
    <source>
        <dbReference type="ARBA" id="ARBA00022946"/>
    </source>
</evidence>
<evidence type="ECO:0000256" key="12">
    <source>
        <dbReference type="ARBA" id="ARBA00023295"/>
    </source>
</evidence>
<dbReference type="EC" id="3.2.2.-" evidence="13"/>
<dbReference type="Gene3D" id="1.10.340.30">
    <property type="entry name" value="Hypothetical protein, domain 2"/>
    <property type="match status" value="1"/>
</dbReference>
<dbReference type="SUPFAM" id="SSF48150">
    <property type="entry name" value="DNA-glycosylase"/>
    <property type="match status" value="1"/>
</dbReference>
<dbReference type="EMBL" id="CAKASE010000082">
    <property type="protein sequence ID" value="CAG9584892.1"/>
    <property type="molecule type" value="Genomic_DNA"/>
</dbReference>
<dbReference type="GO" id="GO:0005634">
    <property type="term" value="C:nucleus"/>
    <property type="evidence" value="ECO:0007669"/>
    <property type="project" value="UniProtKB-SubCell"/>
</dbReference>
<comment type="cofactor">
    <cofactor evidence="1">
        <name>[4Fe-4S] cluster</name>
        <dbReference type="ChEBI" id="CHEBI:49883"/>
    </cofactor>
</comment>
<feature type="region of interest" description="Disordered" evidence="14">
    <location>
        <begin position="358"/>
        <end position="427"/>
    </location>
</feature>
<dbReference type="OrthoDB" id="2099276at2759"/>
<dbReference type="CDD" id="cd00056">
    <property type="entry name" value="ENDO3c"/>
    <property type="match status" value="1"/>
</dbReference>
<evidence type="ECO:0000256" key="13">
    <source>
        <dbReference type="HAMAP-Rule" id="MF_03183"/>
    </source>
</evidence>
<feature type="region of interest" description="Disordered" evidence="14">
    <location>
        <begin position="293"/>
        <end position="317"/>
    </location>
</feature>
<dbReference type="InterPro" id="IPR003265">
    <property type="entry name" value="HhH-GPD_domain"/>
</dbReference>
<dbReference type="Gene3D" id="1.10.1670.10">
    <property type="entry name" value="Helix-hairpin-Helix base-excision DNA repair enzymes (C-terminal)"/>
    <property type="match status" value="1"/>
</dbReference>
<keyword evidence="17" id="KW-1185">Reference proteome</keyword>
<dbReference type="PANTHER" id="PTHR43286:SF1">
    <property type="entry name" value="ENDONUCLEASE III-LIKE PROTEIN 1"/>
    <property type="match status" value="1"/>
</dbReference>
<comment type="function">
    <text evidence="13">Bifunctional DNA N-glycosylase with associated apurinic/apyrimidinic (AP) lyase function that catalyzes the first step in base excision repair (BER), the primary repair pathway for the repair of oxidative DNA damage. The DNA N-glycosylase activity releases the damaged DNA base from DNA by cleaving the N-glycosidic bond, leaving an AP site. The AP lyase activity cleaves the phosphodiester bond 3' to the AP site by a beta-elimination. Primarily recognizes and repairs oxidative base damage of pyrimidines.</text>
</comment>
<dbReference type="SMART" id="SM00525">
    <property type="entry name" value="FES"/>
    <property type="match status" value="1"/>
</dbReference>
<proteinExistence type="inferred from homology"/>
<protein>
    <recommendedName>
        <fullName evidence="13">Endonuclease III homolog</fullName>
        <ecNumber evidence="13">3.2.2.-</ecNumber>
        <ecNumber evidence="13">4.2.99.18</ecNumber>
    </recommendedName>
    <alternativeName>
        <fullName evidence="13">Bifunctional DNA N-glycosylase/DNA-(apurinic or apyrimidinic site) lyase</fullName>
        <shortName evidence="13">DNA glycosylase/AP lyase</shortName>
    </alternativeName>
</protein>
<comment type="catalytic activity">
    <reaction evidence="13">
        <text>2'-deoxyribonucleotide-(2'-deoxyribose 5'-phosphate)-2'-deoxyribonucleotide-DNA = a 3'-end 2'-deoxyribonucleotide-(2,3-dehydro-2,3-deoxyribose 5'-phosphate)-DNA + a 5'-end 5'-phospho-2'-deoxyribonucleoside-DNA + H(+)</text>
        <dbReference type="Rhea" id="RHEA:66592"/>
        <dbReference type="Rhea" id="RHEA-COMP:13180"/>
        <dbReference type="Rhea" id="RHEA-COMP:16897"/>
        <dbReference type="Rhea" id="RHEA-COMP:17067"/>
        <dbReference type="ChEBI" id="CHEBI:15378"/>
        <dbReference type="ChEBI" id="CHEBI:136412"/>
        <dbReference type="ChEBI" id="CHEBI:157695"/>
        <dbReference type="ChEBI" id="CHEBI:167181"/>
        <dbReference type="EC" id="4.2.99.18"/>
    </reaction>
</comment>
<keyword evidence="10 13" id="KW-0234">DNA repair</keyword>
<comment type="caution">
    <text evidence="16">The sequence shown here is derived from an EMBL/GenBank/DDBJ whole genome shotgun (WGS) entry which is preliminary data.</text>
</comment>
<feature type="compositionally biased region" description="Basic residues" evidence="14">
    <location>
        <begin position="301"/>
        <end position="310"/>
    </location>
</feature>
<sequence>MPPKKGKQLASTSVAVAKALKKSELNSIVNKPEQSSTDIMLDLNKFKFEKKPPVKIEFDKESPTKQDQEGLWEPPKWKEFLVNLRNMRANNDAPVDSMGCHMSMDEDAPPKVMRYQSLISLMLSSQTKDQVTFGAMERLRARGLTVDNILDMSDEELGQLIYPVGFWKTKVKYIKKTTQTLKDQYDGDIPDSVEKLCKLTGVGPKMAHICMKVAWNKVTGIGVDTHVHRISNRIGWVKKTTSTPEDTRKALQSWLPFELWSEVNHLMVGFGQTICLPIGPNCQECLNNDICPSSEKDKKSPYKRSPKKSPGKMIKSEPMEIDLDKVNNHEVKDLTQTSLQDEKDDKLKVKDLISSELENEKVVNTRKSPKQEVQKKSENIEGPDIKITNDKNSKKISSENLKRKSPRVLKQSVAASDTKTKRTKQKK</sequence>
<dbReference type="GO" id="GO:0005739">
    <property type="term" value="C:mitochondrion"/>
    <property type="evidence" value="ECO:0007669"/>
    <property type="project" value="UniProtKB-SubCell"/>
</dbReference>
<name>A0A8J2WB24_9NEOP</name>
<keyword evidence="3" id="KW-0004">4Fe-4S</keyword>
<dbReference type="GO" id="GO:0006289">
    <property type="term" value="P:nucleotide-excision repair"/>
    <property type="evidence" value="ECO:0007669"/>
    <property type="project" value="TreeGrafter"/>
</dbReference>
<organism evidence="16 17">
    <name type="scientific">Danaus chrysippus</name>
    <name type="common">African queen</name>
    <dbReference type="NCBI Taxonomy" id="151541"/>
    <lineage>
        <taxon>Eukaryota</taxon>
        <taxon>Metazoa</taxon>
        <taxon>Ecdysozoa</taxon>
        <taxon>Arthropoda</taxon>
        <taxon>Hexapoda</taxon>
        <taxon>Insecta</taxon>
        <taxon>Pterygota</taxon>
        <taxon>Neoptera</taxon>
        <taxon>Endopterygota</taxon>
        <taxon>Lepidoptera</taxon>
        <taxon>Glossata</taxon>
        <taxon>Ditrysia</taxon>
        <taxon>Papilionoidea</taxon>
        <taxon>Nymphalidae</taxon>
        <taxon>Danainae</taxon>
        <taxon>Danaini</taxon>
        <taxon>Danaina</taxon>
        <taxon>Danaus</taxon>
        <taxon>Anosia</taxon>
    </lineage>
</organism>
<feature type="domain" description="HhH-GPD" evidence="15">
    <location>
        <begin position="123"/>
        <end position="273"/>
    </location>
</feature>
<keyword evidence="4" id="KW-0479">Metal-binding</keyword>
<dbReference type="FunFam" id="1.10.1670.10:FF:000003">
    <property type="entry name" value="Endonuclease III homolog"/>
    <property type="match status" value="1"/>
</dbReference>
<evidence type="ECO:0000256" key="2">
    <source>
        <dbReference type="ARBA" id="ARBA00008343"/>
    </source>
</evidence>
<accession>A0A8J2WB24</accession>
<evidence type="ECO:0000256" key="14">
    <source>
        <dbReference type="SAM" id="MobiDB-lite"/>
    </source>
</evidence>
<evidence type="ECO:0000256" key="1">
    <source>
        <dbReference type="ARBA" id="ARBA00001966"/>
    </source>
</evidence>
<dbReference type="Proteomes" id="UP000789524">
    <property type="component" value="Unassembled WGS sequence"/>
</dbReference>
<evidence type="ECO:0000313" key="17">
    <source>
        <dbReference type="Proteomes" id="UP000789524"/>
    </source>
</evidence>
<evidence type="ECO:0000313" key="16">
    <source>
        <dbReference type="EMBL" id="CAG9584892.1"/>
    </source>
</evidence>
<feature type="compositionally biased region" description="Basic and acidic residues" evidence="14">
    <location>
        <begin position="358"/>
        <end position="402"/>
    </location>
</feature>